<dbReference type="EMBL" id="JBCGBO010000001">
    <property type="protein sequence ID" value="KAK9230278.1"/>
    <property type="molecule type" value="Genomic_DNA"/>
</dbReference>
<evidence type="ECO:0000256" key="1">
    <source>
        <dbReference type="ARBA" id="ARBA00009861"/>
    </source>
</evidence>
<dbReference type="PANTHER" id="PTHR31623">
    <property type="entry name" value="F21J9.9"/>
    <property type="match status" value="1"/>
</dbReference>
<gene>
    <name evidence="5" type="ORF">WN944_023245</name>
</gene>
<evidence type="ECO:0000313" key="6">
    <source>
        <dbReference type="Proteomes" id="UP001428341"/>
    </source>
</evidence>
<dbReference type="Proteomes" id="UP001428341">
    <property type="component" value="Unassembled WGS sequence"/>
</dbReference>
<evidence type="ECO:0000256" key="2">
    <source>
        <dbReference type="ARBA" id="ARBA00022679"/>
    </source>
</evidence>
<evidence type="ECO:0000256" key="4">
    <source>
        <dbReference type="SAM" id="MobiDB-lite"/>
    </source>
</evidence>
<dbReference type="InterPro" id="IPR023213">
    <property type="entry name" value="CAT-like_dom_sf"/>
</dbReference>
<comment type="caution">
    <text evidence="5">The sequence shown here is derived from an EMBL/GenBank/DDBJ whole genome shotgun (WGS) entry which is preliminary data.</text>
</comment>
<accession>A0AAP0R1V6</accession>
<comment type="similarity">
    <text evidence="1">Belongs to the plant acyltransferase family.</text>
</comment>
<feature type="compositionally biased region" description="Basic and acidic residues" evidence="4">
    <location>
        <begin position="30"/>
        <end position="40"/>
    </location>
</feature>
<feature type="region of interest" description="Disordered" evidence="4">
    <location>
        <begin position="1"/>
        <end position="45"/>
    </location>
</feature>
<feature type="region of interest" description="Disordered" evidence="4">
    <location>
        <begin position="122"/>
        <end position="176"/>
    </location>
</feature>
<keyword evidence="3" id="KW-0012">Acyltransferase</keyword>
<keyword evidence="2" id="KW-0808">Transferase</keyword>
<sequence>MEQTHRDSNTINSSPTLSSKSKPTRRKDAHKSAKPTEPRHMGTSTGLHAITHTKENTAPQSPFHTHASRGVTNLHANHASPNPLPLPVYVPTSLNPLHHSAISFSTDYATSHLPCADVHPKTSNGQNSAGGHITLSELDGDPPNLTGLAANMDMEDDANDSDYVATSEDEADSSEEKMEVEIISRECIKPSSPTPLHLKTYKFSLLDQFRNHIFAPRVLYYPLINLSDASVIDHIVSKRLQLLKQSLSETLVRFYPLAGKMTENLSINCNDEGIYFVEARAKSPLNEFLNKPDPSLTHKFFPVEGSESLTGRIAGAHVAKVQITSFPCGGLVICSCFSHMFGDGTSFSLFMKSWAATARKSNTGAAEMCPNFDASILFPPNEAYPRELNWNSLFTRFFETGRFVMRRFVFDAKAIADLKAKAIISSCVQNPTRVEVVSALLSKHIMATFKLKSGPHKPTLLTHVVNLRPKARPPLPGNLIGNIVWHTNVLCEDEEVELAGLASQLRQAITKLDGDFLKSLQGSEGFLTLCKAIEDEAEAYYDVKDRILFSSWCTFGFYEIDFGWGRPTWVSCVGLDGSIITHSPTIVLTDTRLRDGIEAWVFLLDDDMALLEVDEELLAFANLDPSPFAQN</sequence>
<dbReference type="GO" id="GO:0016746">
    <property type="term" value="F:acyltransferase activity"/>
    <property type="evidence" value="ECO:0007669"/>
    <property type="project" value="UniProtKB-KW"/>
</dbReference>
<evidence type="ECO:0000313" key="5">
    <source>
        <dbReference type="EMBL" id="KAK9230278.1"/>
    </source>
</evidence>
<reference evidence="5 6" key="1">
    <citation type="submission" date="2024-05" db="EMBL/GenBank/DDBJ databases">
        <title>Haplotype-resolved chromosome-level genome assembly of Huyou (Citrus changshanensis).</title>
        <authorList>
            <person name="Miao C."/>
            <person name="Chen W."/>
            <person name="Wu Y."/>
            <person name="Wang L."/>
            <person name="Zhao S."/>
            <person name="Grierson D."/>
            <person name="Xu C."/>
            <person name="Chen K."/>
        </authorList>
    </citation>
    <scope>NUCLEOTIDE SEQUENCE [LARGE SCALE GENOMIC DNA]</scope>
    <source>
        <strain evidence="5">01-14</strain>
        <tissue evidence="5">Leaf</tissue>
    </source>
</reference>
<keyword evidence="6" id="KW-1185">Reference proteome</keyword>
<dbReference type="Pfam" id="PF02458">
    <property type="entry name" value="Transferase"/>
    <property type="match status" value="1"/>
</dbReference>
<dbReference type="PANTHER" id="PTHR31623:SF33">
    <property type="entry name" value="STEMMADENINE O-ACETYLTRANSFERASE-LIKE"/>
    <property type="match status" value="1"/>
</dbReference>
<evidence type="ECO:0000256" key="3">
    <source>
        <dbReference type="ARBA" id="ARBA00023315"/>
    </source>
</evidence>
<name>A0AAP0R1V6_9ROSI</name>
<dbReference type="Gene3D" id="3.30.559.10">
    <property type="entry name" value="Chloramphenicol acetyltransferase-like domain"/>
    <property type="match status" value="2"/>
</dbReference>
<organism evidence="5 6">
    <name type="scientific">Citrus x changshan-huyou</name>
    <dbReference type="NCBI Taxonomy" id="2935761"/>
    <lineage>
        <taxon>Eukaryota</taxon>
        <taxon>Viridiplantae</taxon>
        <taxon>Streptophyta</taxon>
        <taxon>Embryophyta</taxon>
        <taxon>Tracheophyta</taxon>
        <taxon>Spermatophyta</taxon>
        <taxon>Magnoliopsida</taxon>
        <taxon>eudicotyledons</taxon>
        <taxon>Gunneridae</taxon>
        <taxon>Pentapetalae</taxon>
        <taxon>rosids</taxon>
        <taxon>malvids</taxon>
        <taxon>Sapindales</taxon>
        <taxon>Rutaceae</taxon>
        <taxon>Aurantioideae</taxon>
        <taxon>Citrus</taxon>
    </lineage>
</organism>
<protein>
    <submittedName>
        <fullName evidence="5">Uncharacterized protein</fullName>
    </submittedName>
</protein>
<proteinExistence type="inferred from homology"/>
<dbReference type="AlphaFoldDB" id="A0AAP0R1V6"/>